<accession>A0A553HVP4</accession>
<protein>
    <submittedName>
        <fullName evidence="1">Uncharacterized protein</fullName>
    </submittedName>
</protein>
<reference evidence="2" key="1">
    <citation type="submission" date="2019-06" db="EMBL/GenBank/DDBJ databases">
        <title>Draft genome sequence of the griseofulvin-producing fungus Xylaria cubensis strain G536.</title>
        <authorList>
            <person name="Mead M.E."/>
            <person name="Raja H.A."/>
            <person name="Steenwyk J.L."/>
            <person name="Knowles S.L."/>
            <person name="Oberlies N.H."/>
            <person name="Rokas A."/>
        </authorList>
    </citation>
    <scope>NUCLEOTIDE SEQUENCE [LARGE SCALE GENOMIC DNA]</scope>
    <source>
        <strain evidence="2">G536</strain>
    </source>
</reference>
<dbReference type="Proteomes" id="UP000319160">
    <property type="component" value="Unassembled WGS sequence"/>
</dbReference>
<dbReference type="AlphaFoldDB" id="A0A553HVP4"/>
<evidence type="ECO:0000313" key="2">
    <source>
        <dbReference type="Proteomes" id="UP000319160"/>
    </source>
</evidence>
<dbReference type="InterPro" id="IPR024222">
    <property type="entry name" value="Ten1_fungal"/>
</dbReference>
<dbReference type="GO" id="GO:1990879">
    <property type="term" value="C:CST complex"/>
    <property type="evidence" value="ECO:0007669"/>
    <property type="project" value="InterPro"/>
</dbReference>
<dbReference type="Gene3D" id="2.40.50.140">
    <property type="entry name" value="Nucleic acid-binding proteins"/>
    <property type="match status" value="1"/>
</dbReference>
<dbReference type="EMBL" id="VFLP01000040">
    <property type="protein sequence ID" value="TRX92024.1"/>
    <property type="molecule type" value="Genomic_DNA"/>
</dbReference>
<dbReference type="InterPro" id="IPR012340">
    <property type="entry name" value="NA-bd_OB-fold"/>
</dbReference>
<evidence type="ECO:0000313" key="1">
    <source>
        <dbReference type="EMBL" id="TRX92024.1"/>
    </source>
</evidence>
<organism evidence="1 2">
    <name type="scientific">Xylaria flabelliformis</name>
    <dbReference type="NCBI Taxonomy" id="2512241"/>
    <lineage>
        <taxon>Eukaryota</taxon>
        <taxon>Fungi</taxon>
        <taxon>Dikarya</taxon>
        <taxon>Ascomycota</taxon>
        <taxon>Pezizomycotina</taxon>
        <taxon>Sordariomycetes</taxon>
        <taxon>Xylariomycetidae</taxon>
        <taxon>Xylariales</taxon>
        <taxon>Xylariaceae</taxon>
        <taxon>Xylaria</taxon>
    </lineage>
</organism>
<name>A0A553HVP4_9PEZI</name>
<proteinExistence type="predicted"/>
<dbReference type="GO" id="GO:0016233">
    <property type="term" value="P:telomere capping"/>
    <property type="evidence" value="ECO:0007669"/>
    <property type="project" value="InterPro"/>
</dbReference>
<dbReference type="GO" id="GO:0043047">
    <property type="term" value="F:single-stranded telomeric DNA binding"/>
    <property type="evidence" value="ECO:0007669"/>
    <property type="project" value="InterPro"/>
</dbReference>
<keyword evidence="2" id="KW-1185">Reference proteome</keyword>
<gene>
    <name evidence="1" type="ORF">FHL15_007121</name>
</gene>
<sequence>MSNGPLPSERCLLSLLCNKQIGDKVRFLGCYPKENNDVEALVDVKLLLETLKSEQTDMGQWVHVIGYITSVDPVSPMTATDSRHPSRSKTTARVGVQALLLWIARGLDLGTYEKSMLVDANQDAVSLAPKNRDAR</sequence>
<comment type="caution">
    <text evidence="1">The sequence shown here is derived from an EMBL/GenBank/DDBJ whole genome shotgun (WGS) entry which is preliminary data.</text>
</comment>
<dbReference type="Pfam" id="PF12658">
    <property type="entry name" value="Ten1"/>
    <property type="match status" value="1"/>
</dbReference>
<dbReference type="OrthoDB" id="5275361at2759"/>